<name>A0AAD2HK25_9AGAR</name>
<dbReference type="EMBL" id="CAVNYO010000414">
    <property type="protein sequence ID" value="CAK5276840.1"/>
    <property type="molecule type" value="Genomic_DNA"/>
</dbReference>
<comment type="caution">
    <text evidence="3">The sequence shown here is derived from an EMBL/GenBank/DDBJ whole genome shotgun (WGS) entry which is preliminary data.</text>
</comment>
<keyword evidence="1" id="KW-0732">Signal</keyword>
<evidence type="ECO:0000313" key="4">
    <source>
        <dbReference type="Proteomes" id="UP001295794"/>
    </source>
</evidence>
<evidence type="ECO:0000256" key="1">
    <source>
        <dbReference type="SAM" id="SignalP"/>
    </source>
</evidence>
<keyword evidence="4" id="KW-1185">Reference proteome</keyword>
<proteinExistence type="predicted"/>
<dbReference type="Proteomes" id="UP001295794">
    <property type="component" value="Unassembled WGS sequence"/>
</dbReference>
<dbReference type="AlphaFoldDB" id="A0AAD2HK25"/>
<feature type="signal peptide" evidence="1">
    <location>
        <begin position="1"/>
        <end position="24"/>
    </location>
</feature>
<feature type="chain" id="PRO_5042440746" evidence="1">
    <location>
        <begin position="25"/>
        <end position="66"/>
    </location>
</feature>
<accession>A0AAD2HK25</accession>
<reference evidence="3" key="1">
    <citation type="submission" date="2023-11" db="EMBL/GenBank/DDBJ databases">
        <authorList>
            <person name="De Vega J J."/>
            <person name="De Vega J J."/>
        </authorList>
    </citation>
    <scope>NUCLEOTIDE SEQUENCE</scope>
</reference>
<protein>
    <submittedName>
        <fullName evidence="3">Uncharacterized protein</fullName>
    </submittedName>
</protein>
<organism evidence="3 4">
    <name type="scientific">Mycena citricolor</name>
    <dbReference type="NCBI Taxonomy" id="2018698"/>
    <lineage>
        <taxon>Eukaryota</taxon>
        <taxon>Fungi</taxon>
        <taxon>Dikarya</taxon>
        <taxon>Basidiomycota</taxon>
        <taxon>Agaricomycotina</taxon>
        <taxon>Agaricomycetes</taxon>
        <taxon>Agaricomycetidae</taxon>
        <taxon>Agaricales</taxon>
        <taxon>Marasmiineae</taxon>
        <taxon>Mycenaceae</taxon>
        <taxon>Mycena</taxon>
    </lineage>
</organism>
<dbReference type="EMBL" id="CAVNYO010000406">
    <property type="protein sequence ID" value="CAK5276462.1"/>
    <property type="molecule type" value="Genomic_DNA"/>
</dbReference>
<gene>
    <name evidence="2" type="ORF">MYCIT1_LOCUS24718</name>
    <name evidence="3" type="ORF">MYCIT1_LOCUS25438</name>
</gene>
<sequence length="66" mass="6704">MLFSLKSLVAAAAVALMTASSVSAHCQCIIVPREVEGREVGAAIAGRVAIDSCCFTLSALPPRATA</sequence>
<evidence type="ECO:0000313" key="2">
    <source>
        <dbReference type="EMBL" id="CAK5276462.1"/>
    </source>
</evidence>
<evidence type="ECO:0000313" key="3">
    <source>
        <dbReference type="EMBL" id="CAK5276840.1"/>
    </source>
</evidence>